<sequence length="118" mass="13597">MIDKKVHGVILCVVLTSGLVAWLGMNWKKWLNSILCSSQPALFKNWWTDVRFNNESPAVPVSTRITSRLLDFFLREKHRCGSVPPESPPRRKHTLHIQCRAKIRLVPSRLERKGVPSQ</sequence>
<name>A0A4Y2RTL0_ARAVE</name>
<dbReference type="EMBL" id="BGPR01018275">
    <property type="protein sequence ID" value="GBN78706.1"/>
    <property type="molecule type" value="Genomic_DNA"/>
</dbReference>
<comment type="caution">
    <text evidence="2">The sequence shown here is derived from an EMBL/GenBank/DDBJ whole genome shotgun (WGS) entry which is preliminary data.</text>
</comment>
<keyword evidence="1" id="KW-0472">Membrane</keyword>
<keyword evidence="1" id="KW-0812">Transmembrane</keyword>
<proteinExistence type="predicted"/>
<evidence type="ECO:0000313" key="2">
    <source>
        <dbReference type="EMBL" id="GBN78706.1"/>
    </source>
</evidence>
<feature type="transmembrane region" description="Helical" evidence="1">
    <location>
        <begin position="6"/>
        <end position="25"/>
    </location>
</feature>
<evidence type="ECO:0000256" key="1">
    <source>
        <dbReference type="SAM" id="Phobius"/>
    </source>
</evidence>
<reference evidence="2 3" key="1">
    <citation type="journal article" date="2019" name="Sci. Rep.">
        <title>Orb-weaving spider Araneus ventricosus genome elucidates the spidroin gene catalogue.</title>
        <authorList>
            <person name="Kono N."/>
            <person name="Nakamura H."/>
            <person name="Ohtoshi R."/>
            <person name="Moran D.A.P."/>
            <person name="Shinohara A."/>
            <person name="Yoshida Y."/>
            <person name="Fujiwara M."/>
            <person name="Mori M."/>
            <person name="Tomita M."/>
            <person name="Arakawa K."/>
        </authorList>
    </citation>
    <scope>NUCLEOTIDE SEQUENCE [LARGE SCALE GENOMIC DNA]</scope>
</reference>
<accession>A0A4Y2RTL0</accession>
<evidence type="ECO:0000313" key="3">
    <source>
        <dbReference type="Proteomes" id="UP000499080"/>
    </source>
</evidence>
<organism evidence="2 3">
    <name type="scientific">Araneus ventricosus</name>
    <name type="common">Orbweaver spider</name>
    <name type="synonym">Epeira ventricosa</name>
    <dbReference type="NCBI Taxonomy" id="182803"/>
    <lineage>
        <taxon>Eukaryota</taxon>
        <taxon>Metazoa</taxon>
        <taxon>Ecdysozoa</taxon>
        <taxon>Arthropoda</taxon>
        <taxon>Chelicerata</taxon>
        <taxon>Arachnida</taxon>
        <taxon>Araneae</taxon>
        <taxon>Araneomorphae</taxon>
        <taxon>Entelegynae</taxon>
        <taxon>Araneoidea</taxon>
        <taxon>Araneidae</taxon>
        <taxon>Araneus</taxon>
    </lineage>
</organism>
<dbReference type="Proteomes" id="UP000499080">
    <property type="component" value="Unassembled WGS sequence"/>
</dbReference>
<keyword evidence="1" id="KW-1133">Transmembrane helix</keyword>
<keyword evidence="3" id="KW-1185">Reference proteome</keyword>
<protein>
    <submittedName>
        <fullName evidence="2">Uncharacterized protein</fullName>
    </submittedName>
</protein>
<dbReference type="AlphaFoldDB" id="A0A4Y2RTL0"/>
<gene>
    <name evidence="2" type="ORF">AVEN_22262_1</name>
</gene>